<organism evidence="3 4">
    <name type="scientific">Prevotella melaninogenica</name>
    <dbReference type="NCBI Taxonomy" id="28132"/>
    <lineage>
        <taxon>Bacteria</taxon>
        <taxon>Pseudomonadati</taxon>
        <taxon>Bacteroidota</taxon>
        <taxon>Bacteroidia</taxon>
        <taxon>Bacteroidales</taxon>
        <taxon>Prevotellaceae</taxon>
        <taxon>Prevotella</taxon>
    </lineage>
</organism>
<dbReference type="RefSeq" id="WP_219433611.1">
    <property type="nucleotide sequence ID" value="NZ_JAHXCP010000013.1"/>
</dbReference>
<keyword evidence="4" id="KW-1185">Reference proteome</keyword>
<evidence type="ECO:0000256" key="1">
    <source>
        <dbReference type="SAM" id="MobiDB-lite"/>
    </source>
</evidence>
<reference evidence="3 4" key="1">
    <citation type="submission" date="2021-07" db="EMBL/GenBank/DDBJ databases">
        <title>Genomic diversity and antimicrobial resistance of Prevotella spp. isolated from chronic lung disease airways.</title>
        <authorList>
            <person name="Webb K.A."/>
            <person name="Olagoke O.S."/>
            <person name="Baird T."/>
            <person name="Neill J."/>
            <person name="Pham A."/>
            <person name="Wells T.J."/>
            <person name="Ramsay K.A."/>
            <person name="Bell S.C."/>
            <person name="Sarovich D.S."/>
            <person name="Price E.P."/>
        </authorList>
    </citation>
    <scope>NUCLEOTIDE SEQUENCE [LARGE SCALE GENOMIC DNA]</scope>
    <source>
        <strain evidence="3 4">SCHI0027.S.6</strain>
    </source>
</reference>
<gene>
    <name evidence="3" type="ORF">KZO77_08315</name>
</gene>
<evidence type="ECO:0000313" key="3">
    <source>
        <dbReference type="EMBL" id="MBW4755050.1"/>
    </source>
</evidence>
<evidence type="ECO:0000313" key="4">
    <source>
        <dbReference type="Proteomes" id="UP000812077"/>
    </source>
</evidence>
<dbReference type="Proteomes" id="UP000812077">
    <property type="component" value="Unassembled WGS sequence"/>
</dbReference>
<feature type="transmembrane region" description="Helical" evidence="2">
    <location>
        <begin position="56"/>
        <end position="77"/>
    </location>
</feature>
<keyword evidence="2" id="KW-0812">Transmembrane</keyword>
<feature type="region of interest" description="Disordered" evidence="1">
    <location>
        <begin position="86"/>
        <end position="107"/>
    </location>
</feature>
<keyword evidence="2" id="KW-1133">Transmembrane helix</keyword>
<comment type="caution">
    <text evidence="3">The sequence shown here is derived from an EMBL/GenBank/DDBJ whole genome shotgun (WGS) entry which is preliminary data.</text>
</comment>
<evidence type="ECO:0000256" key="2">
    <source>
        <dbReference type="SAM" id="Phobius"/>
    </source>
</evidence>
<sequence length="131" mass="14620">MESTNHLQKEYGTQRPFTVPENYFSELSSRVMAQIPAEEQKETVVEVKPRRATLRYLRPLAAAAMTIGVVLVGFLAYHEFDGGQGKHALPDSHLAQGAHEASASSEDDFDKAADYFMIDESDMYAYLASEE</sequence>
<name>A0ABS6Y6D1_9BACT</name>
<dbReference type="EMBL" id="JAHXCP010000013">
    <property type="protein sequence ID" value="MBW4755050.1"/>
    <property type="molecule type" value="Genomic_DNA"/>
</dbReference>
<keyword evidence="2" id="KW-0472">Membrane</keyword>
<accession>A0ABS6Y6D1</accession>
<protein>
    <submittedName>
        <fullName evidence="3">Uncharacterized protein</fullName>
    </submittedName>
</protein>
<proteinExistence type="predicted"/>